<dbReference type="PANTHER" id="PTHR46033">
    <property type="entry name" value="PROTEIN MAIN-LIKE 2"/>
    <property type="match status" value="1"/>
</dbReference>
<name>A0A445AXK8_ARAHY</name>
<sequence>MRRQHGMSLNDRIMPYLQMASLYHLARLNETWFRLDELFVSAFIERWCSETHTFHMSFEKCTFTLQDVAYQLGLPLNG</sequence>
<comment type="caution">
    <text evidence="2">The sequence shown here is derived from an EMBL/GenBank/DDBJ whole genome shotgun (WGS) entry which is preliminary data.</text>
</comment>
<dbReference type="InterPro" id="IPR044824">
    <property type="entry name" value="MAIN-like"/>
</dbReference>
<dbReference type="Proteomes" id="UP000289738">
    <property type="component" value="Chromosome B01"/>
</dbReference>
<keyword evidence="3" id="KW-1185">Reference proteome</keyword>
<protein>
    <recommendedName>
        <fullName evidence="1">Aminotransferase-like plant mobile domain-containing protein</fullName>
    </recommendedName>
</protein>
<accession>A0A445AXK8</accession>
<evidence type="ECO:0000313" key="2">
    <source>
        <dbReference type="EMBL" id="RYR31169.1"/>
    </source>
</evidence>
<dbReference type="InterPro" id="IPR019557">
    <property type="entry name" value="AminoTfrase-like_pln_mobile"/>
</dbReference>
<dbReference type="GO" id="GO:0010073">
    <property type="term" value="P:meristem maintenance"/>
    <property type="evidence" value="ECO:0007669"/>
    <property type="project" value="InterPro"/>
</dbReference>
<evidence type="ECO:0000313" key="3">
    <source>
        <dbReference type="Proteomes" id="UP000289738"/>
    </source>
</evidence>
<gene>
    <name evidence="2" type="ORF">Ahy_B01g055963</name>
</gene>
<evidence type="ECO:0000259" key="1">
    <source>
        <dbReference type="Pfam" id="PF10536"/>
    </source>
</evidence>
<dbReference type="PANTHER" id="PTHR46033:SF8">
    <property type="entry name" value="PROTEIN MAINTENANCE OF MERISTEMS-LIKE"/>
    <property type="match status" value="1"/>
</dbReference>
<proteinExistence type="predicted"/>
<feature type="domain" description="Aminotransferase-like plant mobile" evidence="1">
    <location>
        <begin position="23"/>
        <end position="78"/>
    </location>
</feature>
<dbReference type="Pfam" id="PF10536">
    <property type="entry name" value="PMD"/>
    <property type="match status" value="1"/>
</dbReference>
<reference evidence="2 3" key="1">
    <citation type="submission" date="2019-01" db="EMBL/GenBank/DDBJ databases">
        <title>Sequencing of cultivated peanut Arachis hypogaea provides insights into genome evolution and oil improvement.</title>
        <authorList>
            <person name="Chen X."/>
        </authorList>
    </citation>
    <scope>NUCLEOTIDE SEQUENCE [LARGE SCALE GENOMIC DNA]</scope>
    <source>
        <strain evidence="3">cv. Fuhuasheng</strain>
        <tissue evidence="2">Leaves</tissue>
    </source>
</reference>
<organism evidence="2 3">
    <name type="scientific">Arachis hypogaea</name>
    <name type="common">Peanut</name>
    <dbReference type="NCBI Taxonomy" id="3818"/>
    <lineage>
        <taxon>Eukaryota</taxon>
        <taxon>Viridiplantae</taxon>
        <taxon>Streptophyta</taxon>
        <taxon>Embryophyta</taxon>
        <taxon>Tracheophyta</taxon>
        <taxon>Spermatophyta</taxon>
        <taxon>Magnoliopsida</taxon>
        <taxon>eudicotyledons</taxon>
        <taxon>Gunneridae</taxon>
        <taxon>Pentapetalae</taxon>
        <taxon>rosids</taxon>
        <taxon>fabids</taxon>
        <taxon>Fabales</taxon>
        <taxon>Fabaceae</taxon>
        <taxon>Papilionoideae</taxon>
        <taxon>50 kb inversion clade</taxon>
        <taxon>dalbergioids sensu lato</taxon>
        <taxon>Dalbergieae</taxon>
        <taxon>Pterocarpus clade</taxon>
        <taxon>Arachis</taxon>
    </lineage>
</organism>
<dbReference type="AlphaFoldDB" id="A0A445AXK8"/>
<dbReference type="EMBL" id="SDMP01000011">
    <property type="protein sequence ID" value="RYR31169.1"/>
    <property type="molecule type" value="Genomic_DNA"/>
</dbReference>